<keyword evidence="8" id="KW-1185">Reference proteome</keyword>
<evidence type="ECO:0000256" key="3">
    <source>
        <dbReference type="ARBA" id="ARBA00022827"/>
    </source>
</evidence>
<accession>A0A319DI16</accession>
<evidence type="ECO:0000256" key="2">
    <source>
        <dbReference type="ARBA" id="ARBA00022630"/>
    </source>
</evidence>
<gene>
    <name evidence="7" type="ORF">BO71DRAFT_319282</name>
</gene>
<dbReference type="AlphaFoldDB" id="A0A319DI16"/>
<evidence type="ECO:0000256" key="5">
    <source>
        <dbReference type="ARBA" id="ARBA00023033"/>
    </source>
</evidence>
<keyword evidence="5" id="KW-0503">Monooxygenase</keyword>
<feature type="domain" description="FAD-binding" evidence="6">
    <location>
        <begin position="179"/>
        <end position="380"/>
    </location>
</feature>
<dbReference type="Gene3D" id="3.50.50.60">
    <property type="entry name" value="FAD/NAD(P)-binding domain"/>
    <property type="match status" value="1"/>
</dbReference>
<organism evidence="7 8">
    <name type="scientific">Aspergillus ellipticus CBS 707.79</name>
    <dbReference type="NCBI Taxonomy" id="1448320"/>
    <lineage>
        <taxon>Eukaryota</taxon>
        <taxon>Fungi</taxon>
        <taxon>Dikarya</taxon>
        <taxon>Ascomycota</taxon>
        <taxon>Pezizomycotina</taxon>
        <taxon>Eurotiomycetes</taxon>
        <taxon>Eurotiomycetidae</taxon>
        <taxon>Eurotiales</taxon>
        <taxon>Aspergillaceae</taxon>
        <taxon>Aspergillus</taxon>
        <taxon>Aspergillus subgen. Circumdati</taxon>
    </lineage>
</organism>
<evidence type="ECO:0000259" key="6">
    <source>
        <dbReference type="Pfam" id="PF01494"/>
    </source>
</evidence>
<dbReference type="EMBL" id="KZ825828">
    <property type="protein sequence ID" value="PYH97180.1"/>
    <property type="molecule type" value="Genomic_DNA"/>
</dbReference>
<dbReference type="GO" id="GO:0071949">
    <property type="term" value="F:FAD binding"/>
    <property type="evidence" value="ECO:0007669"/>
    <property type="project" value="InterPro"/>
</dbReference>
<reference evidence="7 8" key="1">
    <citation type="submission" date="2018-02" db="EMBL/GenBank/DDBJ databases">
        <title>The genomes of Aspergillus section Nigri reveals drivers in fungal speciation.</title>
        <authorList>
            <consortium name="DOE Joint Genome Institute"/>
            <person name="Vesth T.C."/>
            <person name="Nybo J."/>
            <person name="Theobald S."/>
            <person name="Brandl J."/>
            <person name="Frisvad J.C."/>
            <person name="Nielsen K.F."/>
            <person name="Lyhne E.K."/>
            <person name="Kogle M.E."/>
            <person name="Kuo A."/>
            <person name="Riley R."/>
            <person name="Clum A."/>
            <person name="Nolan M."/>
            <person name="Lipzen A."/>
            <person name="Salamov A."/>
            <person name="Henrissat B."/>
            <person name="Wiebenga A."/>
            <person name="De vries R.P."/>
            <person name="Grigoriev I.V."/>
            <person name="Mortensen U.H."/>
            <person name="Andersen M.R."/>
            <person name="Baker S.E."/>
        </authorList>
    </citation>
    <scope>NUCLEOTIDE SEQUENCE [LARGE SCALE GENOMIC DNA]</scope>
    <source>
        <strain evidence="7 8">CBS 707.79</strain>
    </source>
</reference>
<sequence length="474" mass="52291">MKIVIIGGGISGFAVYLALRQHLPRPPPPAEDHEYTIYEAYDTGQDTTFRERPEGGPHSSTLIVGGGLGVGPNGLHVLQRLDPKLLRDAVQGGYVVNQSNLKSKHGYLLMQLDSSGTCNSVRQSGEHQSPTHLLGTSRHSLWRCLRTRIPDAVIVHKRISEVIANSQGRNLIHFTDNSPPIETDLIIGADGLKSIVKRALFPEASEDPYPPQYEGLVGIGGFVPSAQVQSHVSPGSMNFIFGGNGFFGYFYANSAASSPHPDSAYHVSPPGDLLAWWSTYSIAECPNPRDLDPAAITRQLRERYSTWTDPVVKAVLASVRVENMWPMWTSPALPTWERDGLVLIGDAAHALPPTSGQGSSQALEDAEALARILGHHLRNAYSETGSVRDAGAEKQAVKDAAKRYMDFRRPRVQGILDRARTMQNTKRDMGVVREYLMYLAMWVVGWFPGLFARQQQRVFEYDLPAEVDRFLGVD</sequence>
<dbReference type="InterPro" id="IPR050493">
    <property type="entry name" value="FAD-dep_Monooxygenase_BioMet"/>
</dbReference>
<proteinExistence type="inferred from homology"/>
<evidence type="ECO:0000313" key="8">
    <source>
        <dbReference type="Proteomes" id="UP000247810"/>
    </source>
</evidence>
<evidence type="ECO:0000256" key="4">
    <source>
        <dbReference type="ARBA" id="ARBA00023002"/>
    </source>
</evidence>
<evidence type="ECO:0000313" key="7">
    <source>
        <dbReference type="EMBL" id="PYH97180.1"/>
    </source>
</evidence>
<dbReference type="PANTHER" id="PTHR13789:SF309">
    <property type="entry name" value="PUTATIVE (AFU_ORTHOLOGUE AFUA_6G14510)-RELATED"/>
    <property type="match status" value="1"/>
</dbReference>
<dbReference type="SUPFAM" id="SSF51905">
    <property type="entry name" value="FAD/NAD(P)-binding domain"/>
    <property type="match status" value="1"/>
</dbReference>
<dbReference type="PRINTS" id="PR00420">
    <property type="entry name" value="RNGMNOXGNASE"/>
</dbReference>
<dbReference type="GO" id="GO:0004497">
    <property type="term" value="F:monooxygenase activity"/>
    <property type="evidence" value="ECO:0007669"/>
    <property type="project" value="UniProtKB-KW"/>
</dbReference>
<dbReference type="InterPro" id="IPR002938">
    <property type="entry name" value="FAD-bd"/>
</dbReference>
<dbReference type="OrthoDB" id="16820at2759"/>
<keyword evidence="3" id="KW-0274">FAD</keyword>
<dbReference type="Proteomes" id="UP000247810">
    <property type="component" value="Unassembled WGS sequence"/>
</dbReference>
<comment type="similarity">
    <text evidence="1">Belongs to the paxM FAD-dependent monooxygenase family.</text>
</comment>
<protein>
    <submittedName>
        <fullName evidence="7">FAD/NAD(P)-binding domain-containing protein</fullName>
    </submittedName>
</protein>
<name>A0A319DI16_9EURO</name>
<dbReference type="InterPro" id="IPR036188">
    <property type="entry name" value="FAD/NAD-bd_sf"/>
</dbReference>
<dbReference type="STRING" id="1448320.A0A319DI16"/>
<keyword evidence="4" id="KW-0560">Oxidoreductase</keyword>
<dbReference type="PANTHER" id="PTHR13789">
    <property type="entry name" value="MONOOXYGENASE"/>
    <property type="match status" value="1"/>
</dbReference>
<evidence type="ECO:0000256" key="1">
    <source>
        <dbReference type="ARBA" id="ARBA00007992"/>
    </source>
</evidence>
<dbReference type="Pfam" id="PF01494">
    <property type="entry name" value="FAD_binding_3"/>
    <property type="match status" value="1"/>
</dbReference>
<dbReference type="VEuPathDB" id="FungiDB:BO71DRAFT_319282"/>
<keyword evidence="2" id="KW-0285">Flavoprotein</keyword>